<evidence type="ECO:0000313" key="3">
    <source>
        <dbReference type="EMBL" id="ESO11313.1"/>
    </source>
</evidence>
<name>T1FJG6_HELRO</name>
<evidence type="ECO:0000313" key="5">
    <source>
        <dbReference type="Proteomes" id="UP000015101"/>
    </source>
</evidence>
<keyword evidence="2" id="KW-0472">Membrane</keyword>
<dbReference type="GeneID" id="20208965"/>
<dbReference type="EnsemblMetazoa" id="HelroT183326">
    <property type="protein sequence ID" value="HelroP183326"/>
    <property type="gene ID" value="HelroG183326"/>
</dbReference>
<gene>
    <name evidence="4" type="primary">20208965</name>
    <name evidence="3" type="ORF">HELRODRAFT_183326</name>
</gene>
<reference evidence="3 5" key="2">
    <citation type="journal article" date="2013" name="Nature">
        <title>Insights into bilaterian evolution from three spiralian genomes.</title>
        <authorList>
            <person name="Simakov O."/>
            <person name="Marletaz F."/>
            <person name="Cho S.J."/>
            <person name="Edsinger-Gonzales E."/>
            <person name="Havlak P."/>
            <person name="Hellsten U."/>
            <person name="Kuo D.H."/>
            <person name="Larsson T."/>
            <person name="Lv J."/>
            <person name="Arendt D."/>
            <person name="Savage R."/>
            <person name="Osoegawa K."/>
            <person name="de Jong P."/>
            <person name="Grimwood J."/>
            <person name="Chapman J.A."/>
            <person name="Shapiro H."/>
            <person name="Aerts A."/>
            <person name="Otillar R.P."/>
            <person name="Terry A.Y."/>
            <person name="Boore J.L."/>
            <person name="Grigoriev I.V."/>
            <person name="Lindberg D.R."/>
            <person name="Seaver E.C."/>
            <person name="Weisblat D.A."/>
            <person name="Putnam N.H."/>
            <person name="Rokhsar D.S."/>
        </authorList>
    </citation>
    <scope>NUCLEOTIDE SEQUENCE</scope>
</reference>
<sequence>MPPAEKHWTLEGTSKNKIIIEHNLKKRRRRQKIMNRNKQILTTYTTKAPHLFKQKMKRIKQIMIKMCKKTNSCKNRGREKHGKSSTDGKSEQEMNKKSSREEDDERPTATKPHMVSVSHHIVLSTSIRKKYQLNPDKKISMVIEEEGNEGAGPTIFMLVFIVAAIVGGYIAYKKFCNKSNEAGTTDVKKSHKSANDETLTNQSIDSEVLRPAKKLKKFKKRGKSRIKFSKMIVPKKKNEKEYVVKNFEPDKKGVMKKVKLKVKK</sequence>
<dbReference type="EMBL" id="KB095830">
    <property type="protein sequence ID" value="ESO11313.1"/>
    <property type="molecule type" value="Genomic_DNA"/>
</dbReference>
<dbReference type="CTD" id="20208965"/>
<accession>T1FJG6</accession>
<dbReference type="HOGENOM" id="CLU_1054777_0_0_1"/>
<protein>
    <submittedName>
        <fullName evidence="3 4">Uncharacterized protein</fullName>
    </submittedName>
</protein>
<dbReference type="RefSeq" id="XP_009010603.1">
    <property type="nucleotide sequence ID" value="XM_009012355.1"/>
</dbReference>
<keyword evidence="2" id="KW-0812">Transmembrane</keyword>
<proteinExistence type="predicted"/>
<feature type="transmembrane region" description="Helical" evidence="2">
    <location>
        <begin position="150"/>
        <end position="172"/>
    </location>
</feature>
<dbReference type="AlphaFoldDB" id="T1FJG6"/>
<reference evidence="4" key="3">
    <citation type="submission" date="2015-06" db="UniProtKB">
        <authorList>
            <consortium name="EnsemblMetazoa"/>
        </authorList>
    </citation>
    <scope>IDENTIFICATION</scope>
</reference>
<dbReference type="Proteomes" id="UP000015101">
    <property type="component" value="Unassembled WGS sequence"/>
</dbReference>
<feature type="compositionally biased region" description="Basic and acidic residues" evidence="1">
    <location>
        <begin position="82"/>
        <end position="100"/>
    </location>
</feature>
<evidence type="ECO:0000256" key="2">
    <source>
        <dbReference type="SAM" id="Phobius"/>
    </source>
</evidence>
<feature type="region of interest" description="Disordered" evidence="1">
    <location>
        <begin position="70"/>
        <end position="115"/>
    </location>
</feature>
<evidence type="ECO:0000313" key="4">
    <source>
        <dbReference type="EnsemblMetazoa" id="HelroP183326"/>
    </source>
</evidence>
<reference evidence="5" key="1">
    <citation type="submission" date="2012-12" db="EMBL/GenBank/DDBJ databases">
        <authorList>
            <person name="Hellsten U."/>
            <person name="Grimwood J."/>
            <person name="Chapman J.A."/>
            <person name="Shapiro H."/>
            <person name="Aerts A."/>
            <person name="Otillar R.P."/>
            <person name="Terry A.Y."/>
            <person name="Boore J.L."/>
            <person name="Simakov O."/>
            <person name="Marletaz F."/>
            <person name="Cho S.-J."/>
            <person name="Edsinger-Gonzales E."/>
            <person name="Havlak P."/>
            <person name="Kuo D.-H."/>
            <person name="Larsson T."/>
            <person name="Lv J."/>
            <person name="Arendt D."/>
            <person name="Savage R."/>
            <person name="Osoegawa K."/>
            <person name="de Jong P."/>
            <person name="Lindberg D.R."/>
            <person name="Seaver E.C."/>
            <person name="Weisblat D.A."/>
            <person name="Putnam N.H."/>
            <person name="Grigoriev I.V."/>
            <person name="Rokhsar D.S."/>
        </authorList>
    </citation>
    <scope>NUCLEOTIDE SEQUENCE</scope>
</reference>
<keyword evidence="5" id="KW-1185">Reference proteome</keyword>
<organism evidence="4 5">
    <name type="scientific">Helobdella robusta</name>
    <name type="common">Californian leech</name>
    <dbReference type="NCBI Taxonomy" id="6412"/>
    <lineage>
        <taxon>Eukaryota</taxon>
        <taxon>Metazoa</taxon>
        <taxon>Spiralia</taxon>
        <taxon>Lophotrochozoa</taxon>
        <taxon>Annelida</taxon>
        <taxon>Clitellata</taxon>
        <taxon>Hirudinea</taxon>
        <taxon>Rhynchobdellida</taxon>
        <taxon>Glossiphoniidae</taxon>
        <taxon>Helobdella</taxon>
    </lineage>
</organism>
<dbReference type="EMBL" id="AMQM01008714">
    <property type="status" value="NOT_ANNOTATED_CDS"/>
    <property type="molecule type" value="Genomic_DNA"/>
</dbReference>
<evidence type="ECO:0000256" key="1">
    <source>
        <dbReference type="SAM" id="MobiDB-lite"/>
    </source>
</evidence>
<keyword evidence="2" id="KW-1133">Transmembrane helix</keyword>
<dbReference type="KEGG" id="hro:HELRODRAFT_183326"/>
<dbReference type="InParanoid" id="T1FJG6"/>